<dbReference type="OrthoDB" id="10043043at2759"/>
<feature type="domain" description="MHC class II beta chain N-terminal" evidence="10">
    <location>
        <begin position="18"/>
        <end position="90"/>
    </location>
</feature>
<feature type="non-terminal residue" evidence="11">
    <location>
        <position position="90"/>
    </location>
</feature>
<dbReference type="InterPro" id="IPR000353">
    <property type="entry name" value="MHC_II_b_N"/>
</dbReference>
<evidence type="ECO:0000259" key="10">
    <source>
        <dbReference type="SMART" id="SM00921"/>
    </source>
</evidence>
<keyword evidence="7" id="KW-1015">Disulfide bond</keyword>
<keyword evidence="4" id="KW-1133">Transmembrane helix</keyword>
<proteinExistence type="predicted"/>
<dbReference type="PANTHER" id="PTHR19944:SF99">
    <property type="entry name" value="HLA CLASS II HISTOCOMPATIBILITY ANTIGEN, DRB1 BETA CHAIN"/>
    <property type="match status" value="1"/>
</dbReference>
<dbReference type="GO" id="GO:0042613">
    <property type="term" value="C:MHC class II protein complex"/>
    <property type="evidence" value="ECO:0007669"/>
    <property type="project" value="UniProtKB-KW"/>
</dbReference>
<dbReference type="GO" id="GO:0002250">
    <property type="term" value="P:adaptive immune response"/>
    <property type="evidence" value="ECO:0007669"/>
    <property type="project" value="UniProtKB-KW"/>
</dbReference>
<evidence type="ECO:0000256" key="7">
    <source>
        <dbReference type="ARBA" id="ARBA00023157"/>
    </source>
</evidence>
<gene>
    <name evidence="11" type="primary">H2eb1</name>
    <name evidence="11" type="ORF">FORRUF_R14983</name>
</gene>
<evidence type="ECO:0000313" key="11">
    <source>
        <dbReference type="EMBL" id="NXK96872.1"/>
    </source>
</evidence>
<keyword evidence="9" id="KW-0491">MHC II</keyword>
<keyword evidence="6" id="KW-0472">Membrane</keyword>
<keyword evidence="3" id="KW-0391">Immunity</keyword>
<evidence type="ECO:0000256" key="4">
    <source>
        <dbReference type="ARBA" id="ARBA00022989"/>
    </source>
</evidence>
<evidence type="ECO:0000256" key="2">
    <source>
        <dbReference type="ARBA" id="ARBA00022692"/>
    </source>
</evidence>
<protein>
    <submittedName>
        <fullName evidence="11">HB2J protein</fullName>
    </submittedName>
</protein>
<dbReference type="InterPro" id="IPR014745">
    <property type="entry name" value="MHC_II_a/b_N"/>
</dbReference>
<sequence length="90" mass="10734">APDVSSAHTEMLQFMGKSECHFINGTDRVRFVQRLIYNRRQYAHFDSDVGEYVGDSPYGERQAEYWNSDPQLMDYIRTAVDWYCRHNYEV</sequence>
<accession>A0A7L0NW23</accession>
<keyword evidence="5" id="KW-1064">Adaptive immunity</keyword>
<dbReference type="Proteomes" id="UP000520463">
    <property type="component" value="Unassembled WGS sequence"/>
</dbReference>
<comment type="subcellular location">
    <subcellularLocation>
        <location evidence="1">Membrane</location>
        <topology evidence="1">Single-pass type I membrane protein</topology>
    </subcellularLocation>
</comment>
<evidence type="ECO:0000256" key="1">
    <source>
        <dbReference type="ARBA" id="ARBA00004479"/>
    </source>
</evidence>
<dbReference type="GO" id="GO:0002504">
    <property type="term" value="P:antigen processing and presentation of peptide or polysaccharide antigen via MHC class II"/>
    <property type="evidence" value="ECO:0007669"/>
    <property type="project" value="UniProtKB-KW"/>
</dbReference>
<reference evidence="11 12" key="1">
    <citation type="submission" date="2019-09" db="EMBL/GenBank/DDBJ databases">
        <title>Bird 10,000 Genomes (B10K) Project - Family phase.</title>
        <authorList>
            <person name="Zhang G."/>
        </authorList>
    </citation>
    <scope>NUCLEOTIDE SEQUENCE [LARGE SCALE GENOMIC DNA]</scope>
    <source>
        <strain evidence="11">B10K-DU-001-43</strain>
        <tissue evidence="11">Muscle</tissue>
    </source>
</reference>
<dbReference type="InterPro" id="IPR011162">
    <property type="entry name" value="MHC_I/II-like_Ag-recog"/>
</dbReference>
<feature type="non-terminal residue" evidence="11">
    <location>
        <position position="1"/>
    </location>
</feature>
<keyword evidence="2" id="KW-0812">Transmembrane</keyword>
<evidence type="ECO:0000256" key="3">
    <source>
        <dbReference type="ARBA" id="ARBA00022859"/>
    </source>
</evidence>
<dbReference type="SUPFAM" id="SSF54452">
    <property type="entry name" value="MHC antigen-recognition domain"/>
    <property type="match status" value="1"/>
</dbReference>
<keyword evidence="12" id="KW-1185">Reference proteome</keyword>
<dbReference type="Gene3D" id="3.10.320.10">
    <property type="entry name" value="Class II Histocompatibility Antigen, M Beta Chain, Chain B, domain 1"/>
    <property type="match status" value="1"/>
</dbReference>
<name>A0A7L0NW23_9PASS</name>
<organism evidence="11 12">
    <name type="scientific">Formicarius rufipectus</name>
    <dbReference type="NCBI Taxonomy" id="1118560"/>
    <lineage>
        <taxon>Eukaryota</taxon>
        <taxon>Metazoa</taxon>
        <taxon>Chordata</taxon>
        <taxon>Craniata</taxon>
        <taxon>Vertebrata</taxon>
        <taxon>Euteleostomi</taxon>
        <taxon>Archelosauria</taxon>
        <taxon>Archosauria</taxon>
        <taxon>Dinosauria</taxon>
        <taxon>Saurischia</taxon>
        <taxon>Theropoda</taxon>
        <taxon>Coelurosauria</taxon>
        <taxon>Aves</taxon>
        <taxon>Neognathae</taxon>
        <taxon>Neoaves</taxon>
        <taxon>Telluraves</taxon>
        <taxon>Australaves</taxon>
        <taxon>Passeriformes</taxon>
        <taxon>Formicariidae</taxon>
        <taxon>Formicarius</taxon>
    </lineage>
</organism>
<dbReference type="PANTHER" id="PTHR19944">
    <property type="entry name" value="MHC CLASS II-RELATED"/>
    <property type="match status" value="1"/>
</dbReference>
<dbReference type="FunFam" id="3.10.320.10:FF:000001">
    <property type="entry name" value="HLA class II histocompatibility antigen, DRB1-1 beta chain"/>
    <property type="match status" value="1"/>
</dbReference>
<dbReference type="Pfam" id="PF00969">
    <property type="entry name" value="MHC_II_beta"/>
    <property type="match status" value="1"/>
</dbReference>
<evidence type="ECO:0000256" key="9">
    <source>
        <dbReference type="ARBA" id="ARBA00023182"/>
    </source>
</evidence>
<keyword evidence="8" id="KW-0325">Glycoprotein</keyword>
<dbReference type="EMBL" id="VXAU01005399">
    <property type="protein sequence ID" value="NXK96872.1"/>
    <property type="molecule type" value="Genomic_DNA"/>
</dbReference>
<dbReference type="SMART" id="SM00921">
    <property type="entry name" value="MHC_II_beta"/>
    <property type="match status" value="1"/>
</dbReference>
<comment type="caution">
    <text evidence="11">The sequence shown here is derived from an EMBL/GenBank/DDBJ whole genome shotgun (WGS) entry which is preliminary data.</text>
</comment>
<dbReference type="InterPro" id="IPR050160">
    <property type="entry name" value="MHC/Immunoglobulin"/>
</dbReference>
<evidence type="ECO:0000256" key="6">
    <source>
        <dbReference type="ARBA" id="ARBA00023136"/>
    </source>
</evidence>
<evidence type="ECO:0000313" key="12">
    <source>
        <dbReference type="Proteomes" id="UP000520463"/>
    </source>
</evidence>
<evidence type="ECO:0000256" key="5">
    <source>
        <dbReference type="ARBA" id="ARBA00023130"/>
    </source>
</evidence>
<evidence type="ECO:0000256" key="8">
    <source>
        <dbReference type="ARBA" id="ARBA00023180"/>
    </source>
</evidence>
<dbReference type="AlphaFoldDB" id="A0A7L0NW23"/>